<accession>A0A4S8PGQ5</accession>
<dbReference type="InterPro" id="IPR008984">
    <property type="entry name" value="SMAD_FHA_dom_sf"/>
</dbReference>
<name>A0A4S8PGQ5_9HYPH</name>
<evidence type="ECO:0000259" key="4">
    <source>
        <dbReference type="PROSITE" id="PS50234"/>
    </source>
</evidence>
<dbReference type="InterPro" id="IPR050923">
    <property type="entry name" value="Cell_Proc_Reg/RNA_Proc"/>
</dbReference>
<reference evidence="5 6" key="1">
    <citation type="submission" date="2019-04" db="EMBL/GenBank/DDBJ databases">
        <title>genome sequence of strain W3.</title>
        <authorList>
            <person name="Gao J."/>
            <person name="Sun J."/>
        </authorList>
    </citation>
    <scope>NUCLEOTIDE SEQUENCE [LARGE SCALE GENOMIC DNA]</scope>
    <source>
        <strain evidence="5 6">W3</strain>
    </source>
</reference>
<dbReference type="Gene3D" id="3.40.50.410">
    <property type="entry name" value="von Willebrand factor, type A domain"/>
    <property type="match status" value="1"/>
</dbReference>
<organism evidence="5 6">
    <name type="scientific">Rhizobium rosettiformans W3</name>
    <dbReference type="NCBI Taxonomy" id="538378"/>
    <lineage>
        <taxon>Bacteria</taxon>
        <taxon>Pseudomonadati</taxon>
        <taxon>Pseudomonadota</taxon>
        <taxon>Alphaproteobacteria</taxon>
        <taxon>Hyphomicrobiales</taxon>
        <taxon>Rhizobiaceae</taxon>
        <taxon>Rhizobium/Agrobacterium group</taxon>
        <taxon>Rhizobium</taxon>
    </lineage>
</organism>
<dbReference type="AlphaFoldDB" id="A0A4S8PGQ5"/>
<dbReference type="Pfam" id="PF00498">
    <property type="entry name" value="FHA"/>
    <property type="match status" value="1"/>
</dbReference>
<dbReference type="RefSeq" id="WP_136543648.1">
    <property type="nucleotide sequence ID" value="NZ_STGU01000033.1"/>
</dbReference>
<proteinExistence type="predicted"/>
<dbReference type="CDD" id="cd00198">
    <property type="entry name" value="vWFA"/>
    <property type="match status" value="1"/>
</dbReference>
<dbReference type="SMART" id="SM00327">
    <property type="entry name" value="VWA"/>
    <property type="match status" value="1"/>
</dbReference>
<evidence type="ECO:0000313" key="5">
    <source>
        <dbReference type="EMBL" id="THV29697.1"/>
    </source>
</evidence>
<dbReference type="Pfam" id="PF00092">
    <property type="entry name" value="VWA"/>
    <property type="match status" value="1"/>
</dbReference>
<keyword evidence="1" id="KW-1133">Transmembrane helix</keyword>
<keyword evidence="2" id="KW-0732">Signal</keyword>
<feature type="domain" description="FHA" evidence="3">
    <location>
        <begin position="430"/>
        <end position="480"/>
    </location>
</feature>
<comment type="caution">
    <text evidence="5">The sequence shown here is derived from an EMBL/GenBank/DDBJ whole genome shotgun (WGS) entry which is preliminary data.</text>
</comment>
<evidence type="ECO:0000256" key="2">
    <source>
        <dbReference type="SAM" id="SignalP"/>
    </source>
</evidence>
<dbReference type="InterPro" id="IPR000253">
    <property type="entry name" value="FHA_dom"/>
</dbReference>
<evidence type="ECO:0000313" key="6">
    <source>
        <dbReference type="Proteomes" id="UP000307378"/>
    </source>
</evidence>
<protein>
    <submittedName>
        <fullName evidence="5">FHA domain-containing protein</fullName>
    </submittedName>
</protein>
<dbReference type="PROSITE" id="PS50006">
    <property type="entry name" value="FHA_DOMAIN"/>
    <property type="match status" value="1"/>
</dbReference>
<dbReference type="SUPFAM" id="SSF49879">
    <property type="entry name" value="SMAD/FHA domain"/>
    <property type="match status" value="1"/>
</dbReference>
<evidence type="ECO:0000259" key="3">
    <source>
        <dbReference type="PROSITE" id="PS50006"/>
    </source>
</evidence>
<dbReference type="InterPro" id="IPR002035">
    <property type="entry name" value="VWF_A"/>
</dbReference>
<dbReference type="PROSITE" id="PS50234">
    <property type="entry name" value="VWFA"/>
    <property type="match status" value="1"/>
</dbReference>
<dbReference type="SUPFAM" id="SSF53300">
    <property type="entry name" value="vWA-like"/>
    <property type="match status" value="1"/>
</dbReference>
<dbReference type="Proteomes" id="UP000307378">
    <property type="component" value="Unassembled WGS sequence"/>
</dbReference>
<dbReference type="Gene3D" id="2.60.200.20">
    <property type="match status" value="1"/>
</dbReference>
<sequence length="505" mass="54173">MRLSLSVFAAAFILSGVAYGADQGVVSTCMVTGEKTDPRASCDVRLLNPVQVKKATILAGDKPLAGSTFNSFEDGDGKAAWFFLIDRSNPARSATVKRSIALVKSLYAQANARNIMAVGTFAEDLRVIISPGDPYADFDSRFASVKADGAATAFYFTAIKAIDILKKVPAERRALVLISDGKAEDTAYSREDVVKHAKEVGVVIYGVGIAEKRSETVYLQEVERLASETDGPFVSSVGNQDLPVEFIANFTRHLTNGGQITAPLGTLSGEMTIAPRLVLVDGTTIEGEKANAFVAPQPAPEPAPIKAAPVPPPPEPRPLIAEIYAAFDPILPGSRDWAADNETFAWILLLGIPLVIVGISALLVLRNAKQAAKPDIAVVGDGADNHETLYTQPMRADENPSPLLASGEPFGFFESMDGSDLRFEIRERNITIGRHSENDFQLEDDSVHRHHAVFHILPGQPPVITDLDTVNGVVVNGQRVAKAELLSGDVISLGETSFRFVAIEN</sequence>
<feature type="signal peptide" evidence="2">
    <location>
        <begin position="1"/>
        <end position="20"/>
    </location>
</feature>
<dbReference type="PANTHER" id="PTHR23308">
    <property type="entry name" value="NUCLEAR INHIBITOR OF PROTEIN PHOSPHATASE-1"/>
    <property type="match status" value="1"/>
</dbReference>
<feature type="domain" description="VWFA" evidence="4">
    <location>
        <begin position="167"/>
        <end position="254"/>
    </location>
</feature>
<dbReference type="CDD" id="cd00060">
    <property type="entry name" value="FHA"/>
    <property type="match status" value="1"/>
</dbReference>
<dbReference type="SMART" id="SM00240">
    <property type="entry name" value="FHA"/>
    <property type="match status" value="1"/>
</dbReference>
<evidence type="ECO:0000256" key="1">
    <source>
        <dbReference type="SAM" id="Phobius"/>
    </source>
</evidence>
<keyword evidence="1" id="KW-0472">Membrane</keyword>
<dbReference type="InterPro" id="IPR036465">
    <property type="entry name" value="vWFA_dom_sf"/>
</dbReference>
<feature type="chain" id="PRO_5020306034" evidence="2">
    <location>
        <begin position="21"/>
        <end position="505"/>
    </location>
</feature>
<dbReference type="EMBL" id="STGU01000033">
    <property type="protein sequence ID" value="THV29697.1"/>
    <property type="molecule type" value="Genomic_DNA"/>
</dbReference>
<feature type="transmembrane region" description="Helical" evidence="1">
    <location>
        <begin position="344"/>
        <end position="365"/>
    </location>
</feature>
<keyword evidence="1" id="KW-0812">Transmembrane</keyword>
<gene>
    <name evidence="5" type="ORF">FAA86_23535</name>
</gene>